<name>A0ABY9JVW7_9BACI</name>
<evidence type="ECO:0000313" key="2">
    <source>
        <dbReference type="EMBL" id="WLR42893.1"/>
    </source>
</evidence>
<dbReference type="Proteomes" id="UP001197974">
    <property type="component" value="Chromosome"/>
</dbReference>
<dbReference type="EMBL" id="CP129013">
    <property type="protein sequence ID" value="WLR42893.1"/>
    <property type="molecule type" value="Genomic_DNA"/>
</dbReference>
<reference evidence="2 3" key="1">
    <citation type="submission" date="2023-06" db="EMBL/GenBank/DDBJ databases">
        <title>Five Gram-positive bacteria isolated from mangrove sediments in Shenzhen, Guangdong, China.</title>
        <authorList>
            <person name="Yu S."/>
            <person name="Zheng W."/>
            <person name="Huang Y."/>
        </authorList>
    </citation>
    <scope>NUCLEOTIDE SEQUENCE [LARGE SCALE GENOMIC DNA]</scope>
    <source>
        <strain evidence="2 3">SaN35-3</strain>
    </source>
</reference>
<feature type="transmembrane region" description="Helical" evidence="1">
    <location>
        <begin position="94"/>
        <end position="112"/>
    </location>
</feature>
<dbReference type="InterPro" id="IPR019286">
    <property type="entry name" value="DUF2339_TM"/>
</dbReference>
<sequence>MKQNSIEHVFPYPISLLILVFFTKISQLTTGTFDPMFSSTGVSIAWMIFVLVIYGAYSYFKDKHWNYIGLSFLIITLSKITLFDLYMVDIVWRAILFIALGVIGLLISRIFYKNTSG</sequence>
<keyword evidence="3" id="KW-1185">Reference proteome</keyword>
<proteinExistence type="predicted"/>
<accession>A0ABY9JVW7</accession>
<feature type="transmembrane region" description="Helical" evidence="1">
    <location>
        <begin position="67"/>
        <end position="88"/>
    </location>
</feature>
<keyword evidence="1" id="KW-0812">Transmembrane</keyword>
<keyword evidence="1" id="KW-0472">Membrane</keyword>
<organism evidence="2 3">
    <name type="scientific">Bacillus carboniphilus</name>
    <dbReference type="NCBI Taxonomy" id="86663"/>
    <lineage>
        <taxon>Bacteria</taxon>
        <taxon>Bacillati</taxon>
        <taxon>Bacillota</taxon>
        <taxon>Bacilli</taxon>
        <taxon>Bacillales</taxon>
        <taxon>Bacillaceae</taxon>
        <taxon>Bacillus</taxon>
    </lineage>
</organism>
<evidence type="ECO:0000256" key="1">
    <source>
        <dbReference type="SAM" id="Phobius"/>
    </source>
</evidence>
<feature type="transmembrane region" description="Helical" evidence="1">
    <location>
        <begin position="12"/>
        <end position="30"/>
    </location>
</feature>
<gene>
    <name evidence="2" type="ORF">LC087_01245</name>
</gene>
<dbReference type="RefSeq" id="WP_306019832.1">
    <property type="nucleotide sequence ID" value="NZ_CP129013.1"/>
</dbReference>
<keyword evidence="1" id="KW-1133">Transmembrane helix</keyword>
<evidence type="ECO:0000313" key="3">
    <source>
        <dbReference type="Proteomes" id="UP001197974"/>
    </source>
</evidence>
<dbReference type="Pfam" id="PF10101">
    <property type="entry name" value="DUF2339"/>
    <property type="match status" value="1"/>
</dbReference>
<feature type="transmembrane region" description="Helical" evidence="1">
    <location>
        <begin position="36"/>
        <end position="60"/>
    </location>
</feature>
<protein>
    <submittedName>
        <fullName evidence="2">DUF2339 domain-containing protein</fullName>
    </submittedName>
</protein>